<dbReference type="PANTHER" id="PTHR30055">
    <property type="entry name" value="HTH-TYPE TRANSCRIPTIONAL REGULATOR RUTR"/>
    <property type="match status" value="1"/>
</dbReference>
<feature type="DNA-binding region" description="H-T-H motif" evidence="4">
    <location>
        <begin position="28"/>
        <end position="47"/>
    </location>
</feature>
<reference evidence="6" key="1">
    <citation type="journal article" date="2019" name="PLoS Negl. Trop. Dis.">
        <title>Revisiting the worldwide diversity of Leptospira species in the environment.</title>
        <authorList>
            <person name="Vincent A.T."/>
            <person name="Schiettekatte O."/>
            <person name="Bourhy P."/>
            <person name="Veyrier F.J."/>
            <person name="Picardeau M."/>
        </authorList>
    </citation>
    <scope>NUCLEOTIDE SEQUENCE [LARGE SCALE GENOMIC DNA]</scope>
    <source>
        <strain evidence="6">201800301</strain>
    </source>
</reference>
<evidence type="ECO:0000256" key="4">
    <source>
        <dbReference type="PROSITE-ProRule" id="PRU00335"/>
    </source>
</evidence>
<sequence>MGTREQTRELVIEAAESLFLAKGLLEVSMEDIAAKASCTRRNLYRYFDTKEALTVAVLRKLIEPWNTFQEETFRLLRGSGLTGKQELSSFLETLTRYLEIHKDLIRFSAEFDFLFRDRSSFQLDLSSERTMYAEFQVTEKLILQILERGEADGSLRLPSPPSIIVPTITTVLWALGQRVALRENLIRIEFGIDGMTIIQNQIDLVILALTPTKEPEIKEEN</sequence>
<keyword evidence="2 4" id="KW-0238">DNA-binding</keyword>
<name>A0A4R9HDJ9_9LEPT</name>
<keyword evidence="7" id="KW-1185">Reference proteome</keyword>
<dbReference type="GO" id="GO:0003700">
    <property type="term" value="F:DNA-binding transcription factor activity"/>
    <property type="evidence" value="ECO:0007669"/>
    <property type="project" value="TreeGrafter"/>
</dbReference>
<accession>A0A4R9HDJ9</accession>
<dbReference type="EMBL" id="RQEY01000001">
    <property type="protein sequence ID" value="TGK44721.1"/>
    <property type="molecule type" value="Genomic_DNA"/>
</dbReference>
<proteinExistence type="predicted"/>
<dbReference type="GO" id="GO:0000976">
    <property type="term" value="F:transcription cis-regulatory region binding"/>
    <property type="evidence" value="ECO:0007669"/>
    <property type="project" value="TreeGrafter"/>
</dbReference>
<keyword evidence="3" id="KW-0804">Transcription</keyword>
<evidence type="ECO:0000259" key="5">
    <source>
        <dbReference type="PROSITE" id="PS50977"/>
    </source>
</evidence>
<dbReference type="InterPro" id="IPR001647">
    <property type="entry name" value="HTH_TetR"/>
</dbReference>
<dbReference type="Proteomes" id="UP000298097">
    <property type="component" value="Unassembled WGS sequence"/>
</dbReference>
<dbReference type="PRINTS" id="PR00455">
    <property type="entry name" value="HTHTETR"/>
</dbReference>
<dbReference type="SUPFAM" id="SSF46689">
    <property type="entry name" value="Homeodomain-like"/>
    <property type="match status" value="1"/>
</dbReference>
<dbReference type="Gene3D" id="1.10.357.10">
    <property type="entry name" value="Tetracycline Repressor, domain 2"/>
    <property type="match status" value="1"/>
</dbReference>
<dbReference type="Pfam" id="PF00440">
    <property type="entry name" value="TetR_N"/>
    <property type="match status" value="1"/>
</dbReference>
<evidence type="ECO:0000256" key="3">
    <source>
        <dbReference type="ARBA" id="ARBA00023163"/>
    </source>
</evidence>
<gene>
    <name evidence="6" type="ORF">EHO65_01380</name>
</gene>
<evidence type="ECO:0000256" key="1">
    <source>
        <dbReference type="ARBA" id="ARBA00023015"/>
    </source>
</evidence>
<comment type="caution">
    <text evidence="6">The sequence shown here is derived from an EMBL/GenBank/DDBJ whole genome shotgun (WGS) entry which is preliminary data.</text>
</comment>
<protein>
    <submittedName>
        <fullName evidence="6">TetR/AcrR family transcriptional regulator</fullName>
    </submittedName>
</protein>
<keyword evidence="1" id="KW-0805">Transcription regulation</keyword>
<organism evidence="6 7">
    <name type="scientific">Leptospira andrefontaineae</name>
    <dbReference type="NCBI Taxonomy" id="2484976"/>
    <lineage>
        <taxon>Bacteria</taxon>
        <taxon>Pseudomonadati</taxon>
        <taxon>Spirochaetota</taxon>
        <taxon>Spirochaetia</taxon>
        <taxon>Leptospirales</taxon>
        <taxon>Leptospiraceae</taxon>
        <taxon>Leptospira</taxon>
    </lineage>
</organism>
<evidence type="ECO:0000313" key="6">
    <source>
        <dbReference type="EMBL" id="TGK44721.1"/>
    </source>
</evidence>
<dbReference type="InterPro" id="IPR009057">
    <property type="entry name" value="Homeodomain-like_sf"/>
</dbReference>
<evidence type="ECO:0000313" key="7">
    <source>
        <dbReference type="Proteomes" id="UP000298097"/>
    </source>
</evidence>
<dbReference type="PANTHER" id="PTHR30055:SF234">
    <property type="entry name" value="HTH-TYPE TRANSCRIPTIONAL REGULATOR BETI"/>
    <property type="match status" value="1"/>
</dbReference>
<dbReference type="InterPro" id="IPR050109">
    <property type="entry name" value="HTH-type_TetR-like_transc_reg"/>
</dbReference>
<dbReference type="AlphaFoldDB" id="A0A4R9HDJ9"/>
<dbReference type="PROSITE" id="PS50977">
    <property type="entry name" value="HTH_TETR_2"/>
    <property type="match status" value="1"/>
</dbReference>
<dbReference type="RefSeq" id="WP_135772440.1">
    <property type="nucleotide sequence ID" value="NZ_RQEY01000001.1"/>
</dbReference>
<dbReference type="OrthoDB" id="9811084at2"/>
<evidence type="ECO:0000256" key="2">
    <source>
        <dbReference type="ARBA" id="ARBA00023125"/>
    </source>
</evidence>
<feature type="domain" description="HTH tetR-type" evidence="5">
    <location>
        <begin position="5"/>
        <end position="65"/>
    </location>
</feature>